<sequence length="199" mass="23039">MSLSHPPLAADMPTPTRNILSTMPSEIQDFIYKYALLEPDTKDAVVQVHRTGYSRPGLLQTCKQIRSDALKIWYYGTKFHVRIHDFDSAPLQKWGASFTSIGLIRGKVTMYSTPRWEPSWDNLIVWLELYHAGILHGRCPQPAHLLEQAKENRVDLQWYFPGVMFDVAKALRHVEWKEVKEILVSMRTSLLATDSRWND</sequence>
<organism evidence="1 2">
    <name type="scientific">Ramularia collo-cygni</name>
    <dbReference type="NCBI Taxonomy" id="112498"/>
    <lineage>
        <taxon>Eukaryota</taxon>
        <taxon>Fungi</taxon>
        <taxon>Dikarya</taxon>
        <taxon>Ascomycota</taxon>
        <taxon>Pezizomycotina</taxon>
        <taxon>Dothideomycetes</taxon>
        <taxon>Dothideomycetidae</taxon>
        <taxon>Mycosphaerellales</taxon>
        <taxon>Mycosphaerellaceae</taxon>
        <taxon>Ramularia</taxon>
    </lineage>
</organism>
<evidence type="ECO:0000313" key="1">
    <source>
        <dbReference type="EMBL" id="CZT17403.1"/>
    </source>
</evidence>
<proteinExistence type="predicted"/>
<dbReference type="Proteomes" id="UP000225277">
    <property type="component" value="Unassembled WGS sequence"/>
</dbReference>
<dbReference type="AlphaFoldDB" id="A0A2D3VAF0"/>
<name>A0A2D3VAF0_9PEZI</name>
<evidence type="ECO:0008006" key="3">
    <source>
        <dbReference type="Google" id="ProtNLM"/>
    </source>
</evidence>
<accession>A0A2D3VAF0</accession>
<dbReference type="EMBL" id="FJUY01000004">
    <property type="protein sequence ID" value="CZT17403.1"/>
    <property type="molecule type" value="Genomic_DNA"/>
</dbReference>
<protein>
    <recommendedName>
        <fullName evidence="3">F-box domain-containing protein</fullName>
    </recommendedName>
</protein>
<dbReference type="RefSeq" id="XP_023624296.1">
    <property type="nucleotide sequence ID" value="XM_023768528.1"/>
</dbReference>
<gene>
    <name evidence="1" type="ORF">RCC_03237</name>
</gene>
<keyword evidence="2" id="KW-1185">Reference proteome</keyword>
<evidence type="ECO:0000313" key="2">
    <source>
        <dbReference type="Proteomes" id="UP000225277"/>
    </source>
</evidence>
<reference evidence="1 2" key="1">
    <citation type="submission" date="2016-03" db="EMBL/GenBank/DDBJ databases">
        <authorList>
            <person name="Ploux O."/>
        </authorList>
    </citation>
    <scope>NUCLEOTIDE SEQUENCE [LARGE SCALE GENOMIC DNA]</scope>
    <source>
        <strain evidence="1 2">URUG2</strain>
    </source>
</reference>
<dbReference type="OrthoDB" id="2951834at2759"/>
<dbReference type="GeneID" id="35598444"/>